<dbReference type="AlphaFoldDB" id="A0AAV9PAY8"/>
<dbReference type="Gene3D" id="3.10.180.10">
    <property type="entry name" value="2,3-Dihydroxybiphenyl 1,2-Dioxygenase, domain 1"/>
    <property type="match status" value="1"/>
</dbReference>
<comment type="caution">
    <text evidence="2">The sequence shown here is derived from an EMBL/GenBank/DDBJ whole genome shotgun (WGS) entry which is preliminary data.</text>
</comment>
<dbReference type="GeneID" id="89927793"/>
<gene>
    <name evidence="2" type="ORF">LTR77_006453</name>
</gene>
<proteinExistence type="predicted"/>
<dbReference type="InterPro" id="IPR029068">
    <property type="entry name" value="Glyas_Bleomycin-R_OHBP_Dase"/>
</dbReference>
<evidence type="ECO:0000256" key="1">
    <source>
        <dbReference type="SAM" id="MobiDB-lite"/>
    </source>
</evidence>
<dbReference type="Proteomes" id="UP001337655">
    <property type="component" value="Unassembled WGS sequence"/>
</dbReference>
<accession>A0AAV9PAY8</accession>
<evidence type="ECO:0000313" key="3">
    <source>
        <dbReference type="Proteomes" id="UP001337655"/>
    </source>
</evidence>
<dbReference type="SUPFAM" id="SSF54593">
    <property type="entry name" value="Glyoxalase/Bleomycin resistance protein/Dihydroxybiphenyl dioxygenase"/>
    <property type="match status" value="1"/>
</dbReference>
<evidence type="ECO:0000313" key="2">
    <source>
        <dbReference type="EMBL" id="KAK5169144.1"/>
    </source>
</evidence>
<dbReference type="PANTHER" id="PTHR39175">
    <property type="entry name" value="FAMILY PROTEIN, PUTATIVE (AFU_ORTHOLOGUE AFUA_3G15060)-RELATED"/>
    <property type="match status" value="1"/>
</dbReference>
<reference evidence="2 3" key="1">
    <citation type="submission" date="2023-08" db="EMBL/GenBank/DDBJ databases">
        <title>Black Yeasts Isolated from many extreme environments.</title>
        <authorList>
            <person name="Coleine C."/>
            <person name="Stajich J.E."/>
            <person name="Selbmann L."/>
        </authorList>
    </citation>
    <scope>NUCLEOTIDE SEQUENCE [LARGE SCALE GENOMIC DNA]</scope>
    <source>
        <strain evidence="2 3">CCFEE 5935</strain>
    </source>
</reference>
<dbReference type="PANTHER" id="PTHR39175:SF1">
    <property type="entry name" value="FAMILY PROTEIN, PUTATIVE (AFU_ORTHOLOGUE AFUA_3G15060)-RELATED"/>
    <property type="match status" value="1"/>
</dbReference>
<protein>
    <recommendedName>
        <fullName evidence="4">VOC domain-containing protein</fullName>
    </recommendedName>
</protein>
<sequence length="171" mass="18943">MATTNGNHASEDMIKGLAHVNILVKLQLRHTYFGVLSITIANSRQVPPGTLDQANEFYGNTLGLHSRQVPKLQAGTLAWFDISDSGQQVHVAFGQNETKSSRHPCFKIGSPDALMQLRQRIWEHHERGGEAAPQEQEADKPGTQNSGSQGVEFPSRFFARDYAGNRLEFSL</sequence>
<name>A0AAV9PAY8_9PEZI</name>
<organism evidence="2 3">
    <name type="scientific">Saxophila tyrrhenica</name>
    <dbReference type="NCBI Taxonomy" id="1690608"/>
    <lineage>
        <taxon>Eukaryota</taxon>
        <taxon>Fungi</taxon>
        <taxon>Dikarya</taxon>
        <taxon>Ascomycota</taxon>
        <taxon>Pezizomycotina</taxon>
        <taxon>Dothideomycetes</taxon>
        <taxon>Dothideomycetidae</taxon>
        <taxon>Mycosphaerellales</taxon>
        <taxon>Extremaceae</taxon>
        <taxon>Saxophila</taxon>
    </lineage>
</organism>
<keyword evidence="3" id="KW-1185">Reference proteome</keyword>
<dbReference type="RefSeq" id="XP_064658610.1">
    <property type="nucleotide sequence ID" value="XM_064803695.1"/>
</dbReference>
<feature type="region of interest" description="Disordered" evidence="1">
    <location>
        <begin position="126"/>
        <end position="151"/>
    </location>
</feature>
<dbReference type="EMBL" id="JAVRRT010000009">
    <property type="protein sequence ID" value="KAK5169144.1"/>
    <property type="molecule type" value="Genomic_DNA"/>
</dbReference>
<evidence type="ECO:0008006" key="4">
    <source>
        <dbReference type="Google" id="ProtNLM"/>
    </source>
</evidence>